<organism evidence="1 2">
    <name type="scientific">Citrobacter werkmanii</name>
    <dbReference type="NCBI Taxonomy" id="67827"/>
    <lineage>
        <taxon>Bacteria</taxon>
        <taxon>Pseudomonadati</taxon>
        <taxon>Pseudomonadota</taxon>
        <taxon>Gammaproteobacteria</taxon>
        <taxon>Enterobacterales</taxon>
        <taxon>Enterobacteriaceae</taxon>
        <taxon>Citrobacter</taxon>
        <taxon>Citrobacter freundii complex</taxon>
    </lineage>
</organism>
<evidence type="ECO:0000313" key="2">
    <source>
        <dbReference type="Proteomes" id="UP000837205"/>
    </source>
</evidence>
<protein>
    <submittedName>
        <fullName evidence="1">Uncharacterized protein</fullName>
    </submittedName>
</protein>
<keyword evidence="2" id="KW-1185">Reference proteome</keyword>
<accession>A0ABM8MW52</accession>
<gene>
    <name evidence="1" type="ORF">TML_01817</name>
</gene>
<reference evidence="1" key="1">
    <citation type="submission" date="2020-06" db="EMBL/GenBank/DDBJ databases">
        <authorList>
            <person name="Delgado-Blas J."/>
        </authorList>
    </citation>
    <scope>NUCLEOTIDE SEQUENCE</scope>
    <source>
        <strain evidence="1">BB1480</strain>
    </source>
</reference>
<evidence type="ECO:0000313" key="1">
    <source>
        <dbReference type="EMBL" id="CAC9191109.1"/>
    </source>
</evidence>
<name>A0ABM8MW52_9ENTR</name>
<sequence>MNILKEYFISPLFYFFKTSFIVSEGLPFTTAHELVM</sequence>
<dbReference type="EMBL" id="CAIIUA010000001">
    <property type="protein sequence ID" value="CAC9191109.1"/>
    <property type="molecule type" value="Genomic_DNA"/>
</dbReference>
<proteinExistence type="predicted"/>
<comment type="caution">
    <text evidence="1">The sequence shown here is derived from an EMBL/GenBank/DDBJ whole genome shotgun (WGS) entry which is preliminary data.</text>
</comment>
<dbReference type="Proteomes" id="UP000837205">
    <property type="component" value="Unassembled WGS sequence"/>
</dbReference>